<dbReference type="GO" id="GO:0016706">
    <property type="term" value="F:2-oxoglutarate-dependent dioxygenase activity"/>
    <property type="evidence" value="ECO:0007669"/>
    <property type="project" value="UniProtKB-ARBA"/>
</dbReference>
<protein>
    <submittedName>
        <fullName evidence="2">Phytanoyl-CoA dioxygenase family protein</fullName>
    </submittedName>
</protein>
<keyword evidence="2" id="KW-0560">Oxidoreductase</keyword>
<dbReference type="RefSeq" id="WP_201092512.1">
    <property type="nucleotide sequence ID" value="NZ_CP067393.1"/>
</dbReference>
<evidence type="ECO:0000313" key="3">
    <source>
        <dbReference type="Proteomes" id="UP000595278"/>
    </source>
</evidence>
<dbReference type="Proteomes" id="UP000595278">
    <property type="component" value="Chromosome"/>
</dbReference>
<sequence>MNTAEQFFNKNGYLLLESILTTEELTAIEQELHTINMEGAGSWELLTEDWCKNLANKLKKHPLLRPILPTEPSAIQCTFFRKSSTKNWLVPLHQDLSVPVKERLNETGFTGWSEKQGFLFVQPPSSILEQIVAVRLHIDDCQQQHGPLKIVAGTHQVGRIPEKDWITIRDQKGEQACIVNAGGAVIMRPLILHSSSKATEANGRRVLHFLFVPNKLTKEIPFLFTV</sequence>
<proteinExistence type="predicted"/>
<organism evidence="2 3">
    <name type="scientific">Entomomonas asaccharolytica</name>
    <dbReference type="NCBI Taxonomy" id="2785331"/>
    <lineage>
        <taxon>Bacteria</taxon>
        <taxon>Pseudomonadati</taxon>
        <taxon>Pseudomonadota</taxon>
        <taxon>Gammaproteobacteria</taxon>
        <taxon>Pseudomonadales</taxon>
        <taxon>Pseudomonadaceae</taxon>
        <taxon>Entomomonas</taxon>
    </lineage>
</organism>
<dbReference type="PANTHER" id="PTHR20883:SF48">
    <property type="entry name" value="ECTOINE DIOXYGENASE"/>
    <property type="match status" value="1"/>
</dbReference>
<dbReference type="InterPro" id="IPR008775">
    <property type="entry name" value="Phytyl_CoA_dOase-like"/>
</dbReference>
<gene>
    <name evidence="2" type="ORF">JHT90_15085</name>
</gene>
<dbReference type="Pfam" id="PF05721">
    <property type="entry name" value="PhyH"/>
    <property type="match status" value="1"/>
</dbReference>
<comment type="cofactor">
    <cofactor evidence="1">
        <name>Fe(2+)</name>
        <dbReference type="ChEBI" id="CHEBI:29033"/>
    </cofactor>
</comment>
<evidence type="ECO:0000313" key="2">
    <source>
        <dbReference type="EMBL" id="QQP85669.1"/>
    </source>
</evidence>
<dbReference type="EMBL" id="CP067393">
    <property type="protein sequence ID" value="QQP85669.1"/>
    <property type="molecule type" value="Genomic_DNA"/>
</dbReference>
<accession>A0A974RYA4</accession>
<keyword evidence="2" id="KW-0223">Dioxygenase</keyword>
<evidence type="ECO:0000256" key="1">
    <source>
        <dbReference type="ARBA" id="ARBA00001954"/>
    </source>
</evidence>
<keyword evidence="3" id="KW-1185">Reference proteome</keyword>
<reference evidence="2 3" key="1">
    <citation type="submission" date="2021-01" db="EMBL/GenBank/DDBJ databases">
        <title>Entomomonas sp. F2A isolated from a house cricket (Acheta domesticus).</title>
        <authorList>
            <person name="Spergser J."/>
            <person name="Busse H.-J."/>
        </authorList>
    </citation>
    <scope>NUCLEOTIDE SEQUENCE [LARGE SCALE GENOMIC DNA]</scope>
    <source>
        <strain evidence="2 3">F2A</strain>
    </source>
</reference>
<dbReference type="KEGG" id="eaz:JHT90_15085"/>
<dbReference type="Gene3D" id="2.60.120.620">
    <property type="entry name" value="q2cbj1_9rhob like domain"/>
    <property type="match status" value="1"/>
</dbReference>
<dbReference type="AlphaFoldDB" id="A0A974RYA4"/>
<dbReference type="GO" id="GO:0005506">
    <property type="term" value="F:iron ion binding"/>
    <property type="evidence" value="ECO:0007669"/>
    <property type="project" value="UniProtKB-ARBA"/>
</dbReference>
<dbReference type="PANTHER" id="PTHR20883">
    <property type="entry name" value="PHYTANOYL-COA DIOXYGENASE DOMAIN CONTAINING 1"/>
    <property type="match status" value="1"/>
</dbReference>
<dbReference type="SUPFAM" id="SSF51197">
    <property type="entry name" value="Clavaminate synthase-like"/>
    <property type="match status" value="1"/>
</dbReference>
<name>A0A974RYA4_9GAMM</name>